<proteinExistence type="predicted"/>
<feature type="chain" id="PRO_5040161087" description="Osiris 16" evidence="2">
    <location>
        <begin position="18"/>
        <end position="256"/>
    </location>
</feature>
<dbReference type="PANTHER" id="PTHR21879">
    <property type="entry name" value="FI03362P-RELATED-RELATED"/>
    <property type="match status" value="1"/>
</dbReference>
<evidence type="ECO:0000256" key="2">
    <source>
        <dbReference type="SAM" id="SignalP"/>
    </source>
</evidence>
<dbReference type="EMBL" id="OV121135">
    <property type="protein sequence ID" value="CAH0555712.1"/>
    <property type="molecule type" value="Genomic_DNA"/>
</dbReference>
<accession>A0A9P0B583</accession>
<dbReference type="PANTHER" id="PTHR21879:SF9">
    <property type="entry name" value="OSIRIS 16"/>
    <property type="match status" value="1"/>
</dbReference>
<dbReference type="Pfam" id="PF07898">
    <property type="entry name" value="DUF1676"/>
    <property type="match status" value="1"/>
</dbReference>
<evidence type="ECO:0000256" key="1">
    <source>
        <dbReference type="SAM" id="Phobius"/>
    </source>
</evidence>
<keyword evidence="4" id="KW-1185">Reference proteome</keyword>
<keyword evidence="1" id="KW-0472">Membrane</keyword>
<reference evidence="3" key="1">
    <citation type="submission" date="2021-12" db="EMBL/GenBank/DDBJ databases">
        <authorList>
            <person name="King R."/>
        </authorList>
    </citation>
    <scope>NUCLEOTIDE SEQUENCE</scope>
</reference>
<sequence length="256" mass="27010">MYKYLLFLLAASVLVLAEDVTQKPSDRSEYKRSLSRDCSNSYSFTCLKLDVVSYVDKLNENDDISVIPGVSVVRENGSARANTADIVSDLAREFPNDPDARLDAFLLKKVQDYLNSHSIKLNLMQAAPSETARKGGGGGGGKKGGGGMGYLLAAGAMMKGTLMAVGMGALAAVAGKALMTALISLMLSAIVGLKSLTHGGGKQTTYEIISKPVHTHSSSHSAAHEDGGHYGHSSYGRSFDSVPLPLGLQPTYTPPQ</sequence>
<gene>
    <name evidence="3" type="ORF">MELIAE_LOCUS7000</name>
</gene>
<protein>
    <recommendedName>
        <fullName evidence="5">Osiris 16</fullName>
    </recommendedName>
</protein>
<dbReference type="InterPro" id="IPR012464">
    <property type="entry name" value="DUF1676"/>
</dbReference>
<dbReference type="AlphaFoldDB" id="A0A9P0B583"/>
<evidence type="ECO:0000313" key="4">
    <source>
        <dbReference type="Proteomes" id="UP001154078"/>
    </source>
</evidence>
<evidence type="ECO:0000313" key="3">
    <source>
        <dbReference type="EMBL" id="CAH0555712.1"/>
    </source>
</evidence>
<feature type="transmembrane region" description="Helical" evidence="1">
    <location>
        <begin position="167"/>
        <end position="193"/>
    </location>
</feature>
<organism evidence="3 4">
    <name type="scientific">Brassicogethes aeneus</name>
    <name type="common">Rape pollen beetle</name>
    <name type="synonym">Meligethes aeneus</name>
    <dbReference type="NCBI Taxonomy" id="1431903"/>
    <lineage>
        <taxon>Eukaryota</taxon>
        <taxon>Metazoa</taxon>
        <taxon>Ecdysozoa</taxon>
        <taxon>Arthropoda</taxon>
        <taxon>Hexapoda</taxon>
        <taxon>Insecta</taxon>
        <taxon>Pterygota</taxon>
        <taxon>Neoptera</taxon>
        <taxon>Endopterygota</taxon>
        <taxon>Coleoptera</taxon>
        <taxon>Polyphaga</taxon>
        <taxon>Cucujiformia</taxon>
        <taxon>Nitidulidae</taxon>
        <taxon>Meligethinae</taxon>
        <taxon>Brassicogethes</taxon>
    </lineage>
</organism>
<keyword evidence="2" id="KW-0732">Signal</keyword>
<keyword evidence="1" id="KW-1133">Transmembrane helix</keyword>
<dbReference type="OrthoDB" id="6627399at2759"/>
<evidence type="ECO:0008006" key="5">
    <source>
        <dbReference type="Google" id="ProtNLM"/>
    </source>
</evidence>
<keyword evidence="1" id="KW-0812">Transmembrane</keyword>
<dbReference type="Proteomes" id="UP001154078">
    <property type="component" value="Chromosome 4"/>
</dbReference>
<name>A0A9P0B583_BRAAE</name>
<dbReference type="GO" id="GO:0016020">
    <property type="term" value="C:membrane"/>
    <property type="evidence" value="ECO:0007669"/>
    <property type="project" value="TreeGrafter"/>
</dbReference>
<feature type="signal peptide" evidence="2">
    <location>
        <begin position="1"/>
        <end position="17"/>
    </location>
</feature>